<dbReference type="CDD" id="cd15225">
    <property type="entry name" value="7tmA_OR10A-like"/>
    <property type="match status" value="1"/>
</dbReference>
<dbReference type="HOGENOM" id="CLU_012526_5_5_1"/>
<dbReference type="SUPFAM" id="SSF81321">
    <property type="entry name" value="Family A G protein-coupled receptor-like"/>
    <property type="match status" value="1"/>
</dbReference>
<dbReference type="InParanoid" id="F7B5I5"/>
<evidence type="ECO:0000256" key="6">
    <source>
        <dbReference type="ARBA" id="ARBA00022989"/>
    </source>
</evidence>
<dbReference type="FunFam" id="1.20.1070.10:FF:000001">
    <property type="entry name" value="Olfactory receptor"/>
    <property type="match status" value="1"/>
</dbReference>
<feature type="domain" description="G-protein coupled receptors family 1 profile" evidence="11">
    <location>
        <begin position="41"/>
        <end position="289"/>
    </location>
</feature>
<dbReference type="PRINTS" id="PR00237">
    <property type="entry name" value="GPCRRHODOPSN"/>
</dbReference>
<feature type="transmembrane region" description="Helical" evidence="10">
    <location>
        <begin position="197"/>
        <end position="219"/>
    </location>
</feature>
<dbReference type="Proteomes" id="UP000002280">
    <property type="component" value="Chromosome 5"/>
</dbReference>
<evidence type="ECO:0000313" key="12">
    <source>
        <dbReference type="Ensembl" id="ENSMODP00000033902.2"/>
    </source>
</evidence>
<dbReference type="OrthoDB" id="5950740at2759"/>
<comment type="similarity">
    <text evidence="9">Belongs to the G-protein coupled receptor 1 family.</text>
</comment>
<reference evidence="12 13" key="1">
    <citation type="journal article" date="2007" name="Nature">
        <title>Genome of the marsupial Monodelphis domestica reveals innovation in non-coding sequences.</title>
        <authorList>
            <person name="Mikkelsen T.S."/>
            <person name="Wakefield M.J."/>
            <person name="Aken B."/>
            <person name="Amemiya C.T."/>
            <person name="Chang J.L."/>
            <person name="Duke S."/>
            <person name="Garber M."/>
            <person name="Gentles A.J."/>
            <person name="Goodstadt L."/>
            <person name="Heger A."/>
            <person name="Jurka J."/>
            <person name="Kamal M."/>
            <person name="Mauceli E."/>
            <person name="Searle S.M."/>
            <person name="Sharpe T."/>
            <person name="Baker M.L."/>
            <person name="Batzer M.A."/>
            <person name="Benos P.V."/>
            <person name="Belov K."/>
            <person name="Clamp M."/>
            <person name="Cook A."/>
            <person name="Cuff J."/>
            <person name="Das R."/>
            <person name="Davidow L."/>
            <person name="Deakin J.E."/>
            <person name="Fazzari M.J."/>
            <person name="Glass J.L."/>
            <person name="Grabherr M."/>
            <person name="Greally J.M."/>
            <person name="Gu W."/>
            <person name="Hore T.A."/>
            <person name="Huttley G.A."/>
            <person name="Kleber M."/>
            <person name="Jirtle R.L."/>
            <person name="Koina E."/>
            <person name="Lee J.T."/>
            <person name="Mahony S."/>
            <person name="Marra M.A."/>
            <person name="Miller R.D."/>
            <person name="Nicholls R.D."/>
            <person name="Oda M."/>
            <person name="Papenfuss A.T."/>
            <person name="Parra Z.E."/>
            <person name="Pollock D.D."/>
            <person name="Ray D.A."/>
            <person name="Schein J.E."/>
            <person name="Speed T.P."/>
            <person name="Thompson K."/>
            <person name="VandeBerg J.L."/>
            <person name="Wade C.M."/>
            <person name="Walker J.A."/>
            <person name="Waters P.D."/>
            <person name="Webber C."/>
            <person name="Weidman J.R."/>
            <person name="Xie X."/>
            <person name="Zody M.C."/>
            <person name="Baldwin J."/>
            <person name="Abdouelleil A."/>
            <person name="Abdulkadir J."/>
            <person name="Abebe A."/>
            <person name="Abera B."/>
            <person name="Abreu J."/>
            <person name="Acer S.C."/>
            <person name="Aftuck L."/>
            <person name="Alexander A."/>
            <person name="An P."/>
            <person name="Anderson E."/>
            <person name="Anderson S."/>
            <person name="Arachi H."/>
            <person name="Azer M."/>
            <person name="Bachantsang P."/>
            <person name="Barry A."/>
            <person name="Bayul T."/>
            <person name="Berlin A."/>
            <person name="Bessette D."/>
            <person name="Bloom T."/>
            <person name="Bloom T."/>
            <person name="Boguslavskiy L."/>
            <person name="Bonnet C."/>
            <person name="Boukhgalter B."/>
            <person name="Bourzgui I."/>
            <person name="Brown A."/>
            <person name="Cahill P."/>
            <person name="Channer S."/>
            <person name="Cheshatsang Y."/>
            <person name="Chuda L."/>
            <person name="Citroen M."/>
            <person name="Collymore A."/>
            <person name="Cooke P."/>
            <person name="Costello M."/>
            <person name="D'Aco K."/>
            <person name="Daza R."/>
            <person name="De Haan G."/>
            <person name="DeGray S."/>
            <person name="DeMaso C."/>
            <person name="Dhargay N."/>
            <person name="Dooley K."/>
            <person name="Dooley E."/>
            <person name="Doricent M."/>
            <person name="Dorje P."/>
            <person name="Dorjee K."/>
            <person name="Dupes A."/>
            <person name="Elong R."/>
            <person name="Falk J."/>
            <person name="Farina A."/>
            <person name="Faro S."/>
            <person name="Ferguson D."/>
            <person name="Fisher S."/>
            <person name="Foley C.D."/>
            <person name="Franke A."/>
            <person name="Friedrich D."/>
            <person name="Gadbois L."/>
            <person name="Gearin G."/>
            <person name="Gearin C.R."/>
            <person name="Giannoukos G."/>
            <person name="Goode T."/>
            <person name="Graham J."/>
            <person name="Grandbois E."/>
            <person name="Grewal S."/>
            <person name="Gyaltsen K."/>
            <person name="Hafez N."/>
            <person name="Hagos B."/>
            <person name="Hall J."/>
            <person name="Henson C."/>
            <person name="Hollinger A."/>
            <person name="Honan T."/>
            <person name="Huard M.D."/>
            <person name="Hughes L."/>
            <person name="Hurhula B."/>
            <person name="Husby M.E."/>
            <person name="Kamat A."/>
            <person name="Kanga B."/>
            <person name="Kashin S."/>
            <person name="Khazanovich D."/>
            <person name="Kisner P."/>
            <person name="Lance K."/>
            <person name="Lara M."/>
            <person name="Lee W."/>
            <person name="Lennon N."/>
            <person name="Letendre F."/>
            <person name="LeVine R."/>
            <person name="Lipovsky A."/>
            <person name="Liu X."/>
            <person name="Liu J."/>
            <person name="Liu S."/>
            <person name="Lokyitsang T."/>
            <person name="Lokyitsang Y."/>
            <person name="Lubonja R."/>
            <person name="Lui A."/>
            <person name="MacDonald P."/>
            <person name="Magnisalis V."/>
            <person name="Maru K."/>
            <person name="Matthews C."/>
            <person name="McCusker W."/>
            <person name="McDonough S."/>
            <person name="Mehta T."/>
            <person name="Meldrim J."/>
            <person name="Meneus L."/>
            <person name="Mihai O."/>
            <person name="Mihalev A."/>
            <person name="Mihova T."/>
            <person name="Mittelman R."/>
            <person name="Mlenga V."/>
            <person name="Montmayeur A."/>
            <person name="Mulrain L."/>
            <person name="Navidi A."/>
            <person name="Naylor J."/>
            <person name="Negash T."/>
            <person name="Nguyen T."/>
            <person name="Nguyen N."/>
            <person name="Nicol R."/>
            <person name="Norbu C."/>
            <person name="Norbu N."/>
            <person name="Novod N."/>
            <person name="O'Neill B."/>
            <person name="Osman S."/>
            <person name="Markiewicz E."/>
            <person name="Oyono O.L."/>
            <person name="Patti C."/>
            <person name="Phunkhang P."/>
            <person name="Pierre F."/>
            <person name="Priest M."/>
            <person name="Raghuraman S."/>
            <person name="Rege F."/>
            <person name="Reyes R."/>
            <person name="Rise C."/>
            <person name="Rogov P."/>
            <person name="Ross K."/>
            <person name="Ryan E."/>
            <person name="Settipalli S."/>
            <person name="Shea T."/>
            <person name="Sherpa N."/>
            <person name="Shi L."/>
            <person name="Shih D."/>
            <person name="Sparrow T."/>
            <person name="Spaulding J."/>
            <person name="Stalker J."/>
            <person name="Stange-Thomann N."/>
            <person name="Stavropoulos S."/>
            <person name="Stone C."/>
            <person name="Strader C."/>
            <person name="Tesfaye S."/>
            <person name="Thomson T."/>
            <person name="Thoulutsang Y."/>
            <person name="Thoulutsang D."/>
            <person name="Topham K."/>
            <person name="Topping I."/>
            <person name="Tsamla T."/>
            <person name="Vassiliev H."/>
            <person name="Vo A."/>
            <person name="Wangchuk T."/>
            <person name="Wangdi T."/>
            <person name="Weiand M."/>
            <person name="Wilkinson J."/>
            <person name="Wilson A."/>
            <person name="Yadav S."/>
            <person name="Young G."/>
            <person name="Yu Q."/>
            <person name="Zembek L."/>
            <person name="Zhong D."/>
            <person name="Zimmer A."/>
            <person name="Zwirko Z."/>
            <person name="Jaffe D.B."/>
            <person name="Alvarez P."/>
            <person name="Brockman W."/>
            <person name="Butler J."/>
            <person name="Chin C."/>
            <person name="Gnerre S."/>
            <person name="MacCallum I."/>
            <person name="Graves J.A."/>
            <person name="Ponting C.P."/>
            <person name="Breen M."/>
            <person name="Samollow P.B."/>
            <person name="Lander E.S."/>
            <person name="Lindblad-Toh K."/>
        </authorList>
    </citation>
    <scope>NUCLEOTIDE SEQUENCE [LARGE SCALE GENOMIC DNA]</scope>
</reference>
<dbReference type="STRING" id="13616.ENSMODP00000033902"/>
<dbReference type="GO" id="GO:0005886">
    <property type="term" value="C:plasma membrane"/>
    <property type="evidence" value="ECO:0000318"/>
    <property type="project" value="GO_Central"/>
</dbReference>
<dbReference type="AlphaFoldDB" id="F7B5I5"/>
<dbReference type="PROSITE" id="PS50262">
    <property type="entry name" value="G_PROTEIN_RECEP_F1_2"/>
    <property type="match status" value="1"/>
</dbReference>
<keyword evidence="7 10" id="KW-0472">Membrane</keyword>
<dbReference type="PANTHER" id="PTHR26453">
    <property type="entry name" value="OLFACTORY RECEPTOR"/>
    <property type="match status" value="1"/>
</dbReference>
<keyword evidence="5 10" id="KW-0552">Olfaction</keyword>
<accession>F7B5I5</accession>
<evidence type="ECO:0000256" key="4">
    <source>
        <dbReference type="ARBA" id="ARBA00022692"/>
    </source>
</evidence>
<dbReference type="OMA" id="TLPRMIA"/>
<sequence length="313" mass="35335">MAGENISFVVEFILLGFYDLPNLQGVLFGVFLVIFMYILIGNGLIVVIIRVDPALQTPMYFFLGNFSFLEICYTSAILPRMLSDLWTQKRQISLLACAVQLCFFYIMGATECLLLGIMAYDRYVAICKPLYYPVIMNNRVCNILILGSLMFVTPVMIGETYQIFTLPFCGPNELNHLFCDVTSLLKLACADTSVNEFSFFVNSVLFGILPFFLILVSYIRIINTILKLPSVGRQKAFSTCSSHLIVVGLFYGSVIITYLQPKSSHSAEKDKMLSLLYTIVTPTFNPMIYTLRNKDVITSLKKIKTKGLFSIKK</sequence>
<evidence type="ECO:0000256" key="1">
    <source>
        <dbReference type="ARBA" id="ARBA00004651"/>
    </source>
</evidence>
<dbReference type="PROSITE" id="PS00237">
    <property type="entry name" value="G_PROTEIN_RECEP_F1_1"/>
    <property type="match status" value="1"/>
</dbReference>
<dbReference type="GO" id="GO:0004930">
    <property type="term" value="F:G protein-coupled receptor activity"/>
    <property type="evidence" value="ECO:0007669"/>
    <property type="project" value="UniProtKB-KW"/>
</dbReference>
<reference evidence="12" key="3">
    <citation type="submission" date="2025-09" db="UniProtKB">
        <authorList>
            <consortium name="Ensembl"/>
        </authorList>
    </citation>
    <scope>IDENTIFICATION</scope>
</reference>
<evidence type="ECO:0000256" key="8">
    <source>
        <dbReference type="ARBA" id="ARBA00023224"/>
    </source>
</evidence>
<proteinExistence type="inferred from homology"/>
<keyword evidence="4 9" id="KW-0812">Transmembrane</keyword>
<evidence type="ECO:0000259" key="11">
    <source>
        <dbReference type="PROSITE" id="PS50262"/>
    </source>
</evidence>
<dbReference type="GO" id="GO:0004984">
    <property type="term" value="F:olfactory receptor activity"/>
    <property type="evidence" value="ECO:0000318"/>
    <property type="project" value="GO_Central"/>
</dbReference>
<evidence type="ECO:0000256" key="9">
    <source>
        <dbReference type="RuleBase" id="RU000688"/>
    </source>
</evidence>
<dbReference type="InterPro" id="IPR000276">
    <property type="entry name" value="GPCR_Rhodpsn"/>
</dbReference>
<evidence type="ECO:0000256" key="5">
    <source>
        <dbReference type="ARBA" id="ARBA00022725"/>
    </source>
</evidence>
<organism evidence="12 13">
    <name type="scientific">Monodelphis domestica</name>
    <name type="common">Gray short-tailed opossum</name>
    <dbReference type="NCBI Taxonomy" id="13616"/>
    <lineage>
        <taxon>Eukaryota</taxon>
        <taxon>Metazoa</taxon>
        <taxon>Chordata</taxon>
        <taxon>Craniata</taxon>
        <taxon>Vertebrata</taxon>
        <taxon>Euteleostomi</taxon>
        <taxon>Mammalia</taxon>
        <taxon>Metatheria</taxon>
        <taxon>Didelphimorphia</taxon>
        <taxon>Didelphidae</taxon>
        <taxon>Monodelphis</taxon>
    </lineage>
</organism>
<dbReference type="KEGG" id="mdo:100022327"/>
<evidence type="ECO:0000313" key="13">
    <source>
        <dbReference type="Proteomes" id="UP000002280"/>
    </source>
</evidence>
<reference evidence="12" key="2">
    <citation type="submission" date="2025-08" db="UniProtKB">
        <authorList>
            <consortium name="Ensembl"/>
        </authorList>
    </citation>
    <scope>IDENTIFICATION</scope>
</reference>
<dbReference type="GO" id="GO:0050911">
    <property type="term" value="P:detection of chemical stimulus involved in sensory perception of smell"/>
    <property type="evidence" value="ECO:0000318"/>
    <property type="project" value="GO_Central"/>
</dbReference>
<keyword evidence="8 9" id="KW-0807">Transducer</keyword>
<feature type="transmembrane region" description="Helical" evidence="10">
    <location>
        <begin position="26"/>
        <end position="48"/>
    </location>
</feature>
<dbReference type="InterPro" id="IPR000725">
    <property type="entry name" value="Olfact_rcpt"/>
</dbReference>
<dbReference type="Pfam" id="PF13853">
    <property type="entry name" value="7tm_4"/>
    <property type="match status" value="1"/>
</dbReference>
<feature type="transmembrane region" description="Helical" evidence="10">
    <location>
        <begin position="60"/>
        <end position="78"/>
    </location>
</feature>
<dbReference type="Ensembl" id="ENSMODT00000035487.2">
    <property type="protein sequence ID" value="ENSMODP00000033902.2"/>
    <property type="gene ID" value="ENSMODG00000024344.2"/>
</dbReference>
<dbReference type="GeneTree" id="ENSGT01150000286972"/>
<gene>
    <name evidence="12" type="primary">LOC100618109</name>
</gene>
<dbReference type="PRINTS" id="PR00245">
    <property type="entry name" value="OLFACTORYR"/>
</dbReference>
<keyword evidence="13" id="KW-1185">Reference proteome</keyword>
<feature type="transmembrane region" description="Helical" evidence="10">
    <location>
        <begin position="140"/>
        <end position="157"/>
    </location>
</feature>
<evidence type="ECO:0000256" key="2">
    <source>
        <dbReference type="ARBA" id="ARBA00022475"/>
    </source>
</evidence>
<feature type="transmembrane region" description="Helical" evidence="10">
    <location>
        <begin position="272"/>
        <end position="291"/>
    </location>
</feature>
<keyword evidence="9" id="KW-0675">Receptor</keyword>
<keyword evidence="6 10" id="KW-1133">Transmembrane helix</keyword>
<keyword evidence="9" id="KW-0297">G-protein coupled receptor</keyword>
<evidence type="ECO:0000256" key="3">
    <source>
        <dbReference type="ARBA" id="ARBA00022606"/>
    </source>
</evidence>
<name>F7B5I5_MONDO</name>
<evidence type="ECO:0000256" key="10">
    <source>
        <dbReference type="RuleBase" id="RU363047"/>
    </source>
</evidence>
<keyword evidence="2 10" id="KW-1003">Cell membrane</keyword>
<dbReference type="Gene3D" id="1.20.1070.10">
    <property type="entry name" value="Rhodopsin 7-helix transmembrane proteins"/>
    <property type="match status" value="1"/>
</dbReference>
<comment type="subcellular location">
    <subcellularLocation>
        <location evidence="1 10">Cell membrane</location>
        <topology evidence="1 10">Multi-pass membrane protein</topology>
    </subcellularLocation>
</comment>
<keyword evidence="3 10" id="KW-0716">Sensory transduction</keyword>
<dbReference type="InterPro" id="IPR017452">
    <property type="entry name" value="GPCR_Rhodpsn_7TM"/>
</dbReference>
<evidence type="ECO:0000256" key="7">
    <source>
        <dbReference type="ARBA" id="ARBA00023136"/>
    </source>
</evidence>
<feature type="transmembrane region" description="Helical" evidence="10">
    <location>
        <begin position="240"/>
        <end position="260"/>
    </location>
</feature>
<feature type="transmembrane region" description="Helical" evidence="10">
    <location>
        <begin position="98"/>
        <end position="120"/>
    </location>
</feature>
<protein>
    <recommendedName>
        <fullName evidence="10">Olfactory receptor</fullName>
    </recommendedName>
</protein>